<proteinExistence type="predicted"/>
<evidence type="ECO:0000256" key="1">
    <source>
        <dbReference type="ARBA" id="ARBA00022729"/>
    </source>
</evidence>
<dbReference type="Gene3D" id="2.40.40.10">
    <property type="entry name" value="RlpA-like domain"/>
    <property type="match status" value="1"/>
</dbReference>
<dbReference type="InterPro" id="IPR059180">
    <property type="entry name" value="3D_YorM"/>
</dbReference>
<reference evidence="5" key="1">
    <citation type="journal article" date="2019" name="Int. J. Syst. Evol. Microbiol.">
        <title>The Global Catalogue of Microorganisms (GCM) 10K type strain sequencing project: providing services to taxonomists for standard genome sequencing and annotation.</title>
        <authorList>
            <consortium name="The Broad Institute Genomics Platform"/>
            <consortium name="The Broad Institute Genome Sequencing Center for Infectious Disease"/>
            <person name="Wu L."/>
            <person name="Ma J."/>
        </authorList>
    </citation>
    <scope>NUCLEOTIDE SEQUENCE [LARGE SCALE GENOMIC DNA]</scope>
    <source>
        <strain evidence="5">WYCCWR 12678</strain>
    </source>
</reference>
<dbReference type="PANTHER" id="PTHR39160">
    <property type="entry name" value="CELL WALL-BINDING PROTEIN YOCH"/>
    <property type="match status" value="1"/>
</dbReference>
<evidence type="ECO:0000313" key="4">
    <source>
        <dbReference type="EMBL" id="MFC4767037.1"/>
    </source>
</evidence>
<dbReference type="InterPro" id="IPR010611">
    <property type="entry name" value="3D_dom"/>
</dbReference>
<dbReference type="InterPro" id="IPR036908">
    <property type="entry name" value="RlpA-like_sf"/>
</dbReference>
<dbReference type="SMART" id="SM00257">
    <property type="entry name" value="LysM"/>
    <property type="match status" value="1"/>
</dbReference>
<dbReference type="InterPro" id="IPR036779">
    <property type="entry name" value="LysM_dom_sf"/>
</dbReference>
<feature type="region of interest" description="Disordered" evidence="2">
    <location>
        <begin position="138"/>
        <end position="157"/>
    </location>
</feature>
<comment type="caution">
    <text evidence="4">The sequence shown here is derived from an EMBL/GenBank/DDBJ whole genome shotgun (WGS) entry which is preliminary data.</text>
</comment>
<evidence type="ECO:0000313" key="5">
    <source>
        <dbReference type="Proteomes" id="UP001596002"/>
    </source>
</evidence>
<dbReference type="RefSeq" id="WP_380024923.1">
    <property type="nucleotide sequence ID" value="NZ_JBHSHC010000044.1"/>
</dbReference>
<dbReference type="PROSITE" id="PS51782">
    <property type="entry name" value="LYSM"/>
    <property type="match status" value="1"/>
</dbReference>
<name>A0ABV9Q2Z0_9BACL</name>
<dbReference type="SUPFAM" id="SSF54106">
    <property type="entry name" value="LysM domain"/>
    <property type="match status" value="1"/>
</dbReference>
<dbReference type="InterPro" id="IPR051933">
    <property type="entry name" value="Resuscitation_pf_RpfB"/>
</dbReference>
<dbReference type="Pfam" id="PF06725">
    <property type="entry name" value="3D"/>
    <property type="match status" value="1"/>
</dbReference>
<keyword evidence="5" id="KW-1185">Reference proteome</keyword>
<dbReference type="Pfam" id="PF01476">
    <property type="entry name" value="LysM"/>
    <property type="match status" value="1"/>
</dbReference>
<gene>
    <name evidence="4" type="ORF">ACFO8Q_06610</name>
</gene>
<dbReference type="SUPFAM" id="SSF50685">
    <property type="entry name" value="Barwin-like endoglucanases"/>
    <property type="match status" value="1"/>
</dbReference>
<protein>
    <submittedName>
        <fullName evidence="4">3D domain-containing protein</fullName>
    </submittedName>
</protein>
<sequence>MNKHMSVLILGILMAFGLLLQPSAGVTYAKVLCDCEAGVPKMLAKSGVDPLASRSGMPQSDKSFVTYTIKPGDTLSQLARQFNTDVTAIIAMNNVTDPRALTVGQSLTIPKELKQEEVPAVMSIDKIMSFTLTAYTSGPESTGKTPEHPAYGITSTGKRATEGRTIAVDPRIIPYGTKVYIEGVGIRTAEDTGGAIKGNRIDVYMEDVGQAVQFGVKKNIRVYILSSPNA</sequence>
<dbReference type="Gene3D" id="3.10.350.10">
    <property type="entry name" value="LysM domain"/>
    <property type="match status" value="1"/>
</dbReference>
<evidence type="ECO:0000256" key="2">
    <source>
        <dbReference type="SAM" id="MobiDB-lite"/>
    </source>
</evidence>
<dbReference type="CDD" id="cd00118">
    <property type="entry name" value="LysM"/>
    <property type="match status" value="1"/>
</dbReference>
<evidence type="ECO:0000259" key="3">
    <source>
        <dbReference type="PROSITE" id="PS51782"/>
    </source>
</evidence>
<accession>A0ABV9Q2Z0</accession>
<keyword evidence="1" id="KW-0732">Signal</keyword>
<dbReference type="Proteomes" id="UP001596002">
    <property type="component" value="Unassembled WGS sequence"/>
</dbReference>
<dbReference type="CDD" id="cd14667">
    <property type="entry name" value="3D_containing_proteins"/>
    <property type="match status" value="1"/>
</dbReference>
<dbReference type="EMBL" id="JBHSHC010000044">
    <property type="protein sequence ID" value="MFC4767037.1"/>
    <property type="molecule type" value="Genomic_DNA"/>
</dbReference>
<feature type="domain" description="LysM" evidence="3">
    <location>
        <begin position="65"/>
        <end position="109"/>
    </location>
</feature>
<organism evidence="4 5">
    <name type="scientific">Effusibacillus consociatus</name>
    <dbReference type="NCBI Taxonomy" id="1117041"/>
    <lineage>
        <taxon>Bacteria</taxon>
        <taxon>Bacillati</taxon>
        <taxon>Bacillota</taxon>
        <taxon>Bacilli</taxon>
        <taxon>Bacillales</taxon>
        <taxon>Alicyclobacillaceae</taxon>
        <taxon>Effusibacillus</taxon>
    </lineage>
</organism>
<dbReference type="InterPro" id="IPR018392">
    <property type="entry name" value="LysM"/>
</dbReference>
<dbReference type="PANTHER" id="PTHR39160:SF4">
    <property type="entry name" value="RESUSCITATION-PROMOTING FACTOR RPFB"/>
    <property type="match status" value="1"/>
</dbReference>